<reference evidence="2" key="1">
    <citation type="submission" date="2021-03" db="EMBL/GenBank/DDBJ databases">
        <authorList>
            <person name="Tagirdzhanova G."/>
        </authorList>
    </citation>
    <scope>NUCLEOTIDE SEQUENCE</scope>
</reference>
<dbReference type="Proteomes" id="UP000664521">
    <property type="component" value="Unassembled WGS sequence"/>
</dbReference>
<dbReference type="EMBL" id="CAJPDS010000031">
    <property type="protein sequence ID" value="CAF9922614.1"/>
    <property type="molecule type" value="Genomic_DNA"/>
</dbReference>
<dbReference type="AlphaFoldDB" id="A0A8H3IQV0"/>
<feature type="signal peptide" evidence="1">
    <location>
        <begin position="1"/>
        <end position="17"/>
    </location>
</feature>
<comment type="caution">
    <text evidence="2">The sequence shown here is derived from an EMBL/GenBank/DDBJ whole genome shotgun (WGS) entry which is preliminary data.</text>
</comment>
<protein>
    <submittedName>
        <fullName evidence="2">Uncharacterized protein</fullName>
    </submittedName>
</protein>
<evidence type="ECO:0000313" key="3">
    <source>
        <dbReference type="Proteomes" id="UP000664521"/>
    </source>
</evidence>
<organism evidence="2 3">
    <name type="scientific">Heterodermia speciosa</name>
    <dbReference type="NCBI Taxonomy" id="116794"/>
    <lineage>
        <taxon>Eukaryota</taxon>
        <taxon>Fungi</taxon>
        <taxon>Dikarya</taxon>
        <taxon>Ascomycota</taxon>
        <taxon>Pezizomycotina</taxon>
        <taxon>Lecanoromycetes</taxon>
        <taxon>OSLEUM clade</taxon>
        <taxon>Lecanoromycetidae</taxon>
        <taxon>Caliciales</taxon>
        <taxon>Physciaceae</taxon>
        <taxon>Heterodermia</taxon>
    </lineage>
</organism>
<evidence type="ECO:0000256" key="1">
    <source>
        <dbReference type="SAM" id="SignalP"/>
    </source>
</evidence>
<gene>
    <name evidence="2" type="ORF">HETSPECPRED_005102</name>
</gene>
<sequence>MHGLAALTLLLVPLVNGLPQGTGVVICDSTAVTDFQYDTAGTKDVTEDFGDKGWFNYNAKTCTSNKEACQSGEETSVTKEVSVDFAGNVAFDLAKAVEAGLDFGVSVAYSTTKTESTAEPCPGTDDPRGCICGLQYQEFKQEAWGTRHSSNACGDKVSEDFDVTAPIKIDDSAEVQWRSCRSKRSECKDIENMPLCADGL</sequence>
<dbReference type="OrthoDB" id="5361163at2759"/>
<proteinExistence type="predicted"/>
<evidence type="ECO:0000313" key="2">
    <source>
        <dbReference type="EMBL" id="CAF9922614.1"/>
    </source>
</evidence>
<keyword evidence="3" id="KW-1185">Reference proteome</keyword>
<accession>A0A8H3IQV0</accession>
<feature type="chain" id="PRO_5034023120" evidence="1">
    <location>
        <begin position="18"/>
        <end position="200"/>
    </location>
</feature>
<name>A0A8H3IQV0_9LECA</name>
<keyword evidence="1" id="KW-0732">Signal</keyword>